<sequence>MCKFMFIVSLPRIESIIPDFLPGICRPYVFACRLACFVLLSGQLAASERLLMLCFFCPPAQFADQRFFFLWMQASPSFCWPQRWLSSSAFSPVDKDSVSVIVPAAYAVPPNVACNAIAVGANCIPPGRTPLSS</sequence>
<dbReference type="AlphaFoldDB" id="A0A0X3Q0D0"/>
<proteinExistence type="predicted"/>
<accession>A0A0X3Q0D0</accession>
<dbReference type="EMBL" id="GEEE01005612">
    <property type="protein sequence ID" value="JAP57613.1"/>
    <property type="molecule type" value="Transcribed_RNA"/>
</dbReference>
<protein>
    <submittedName>
        <fullName evidence="1">Uncharacterized protein</fullName>
    </submittedName>
</protein>
<evidence type="ECO:0000313" key="1">
    <source>
        <dbReference type="EMBL" id="JAP57613.1"/>
    </source>
</evidence>
<name>A0A0X3Q0D0_SCHSO</name>
<gene>
    <name evidence="1" type="ORF">TR143655</name>
</gene>
<organism evidence="1">
    <name type="scientific">Schistocephalus solidus</name>
    <name type="common">Tapeworm</name>
    <dbReference type="NCBI Taxonomy" id="70667"/>
    <lineage>
        <taxon>Eukaryota</taxon>
        <taxon>Metazoa</taxon>
        <taxon>Spiralia</taxon>
        <taxon>Lophotrochozoa</taxon>
        <taxon>Platyhelminthes</taxon>
        <taxon>Cestoda</taxon>
        <taxon>Eucestoda</taxon>
        <taxon>Diphyllobothriidea</taxon>
        <taxon>Diphyllobothriidae</taxon>
        <taxon>Schistocephalus</taxon>
    </lineage>
</organism>
<reference evidence="1" key="1">
    <citation type="submission" date="2016-01" db="EMBL/GenBank/DDBJ databases">
        <title>Reference transcriptome for the parasite Schistocephalus solidus: insights into the molecular evolution of parasitism.</title>
        <authorList>
            <person name="Hebert F.O."/>
            <person name="Grambauer S."/>
            <person name="Barber I."/>
            <person name="Landry C.R."/>
            <person name="Aubin-Horth N."/>
        </authorList>
    </citation>
    <scope>NUCLEOTIDE SEQUENCE</scope>
</reference>